<dbReference type="InterPro" id="IPR036390">
    <property type="entry name" value="WH_DNA-bd_sf"/>
</dbReference>
<keyword evidence="9" id="KW-1185">Reference proteome</keyword>
<organism evidence="8 9">
    <name type="scientific">Rhodococcus maanshanensis</name>
    <dbReference type="NCBI Taxonomy" id="183556"/>
    <lineage>
        <taxon>Bacteria</taxon>
        <taxon>Bacillati</taxon>
        <taxon>Actinomycetota</taxon>
        <taxon>Actinomycetes</taxon>
        <taxon>Mycobacteriales</taxon>
        <taxon>Nocardiaceae</taxon>
        <taxon>Rhodococcus</taxon>
    </lineage>
</organism>
<keyword evidence="2" id="KW-0805">Transcription regulation</keyword>
<sequence length="350" mass="36823">MRLAKPDWAPVPARASLGFHARNHSKVKAIYFATLIGMADQTYQPTLSQLRAFVAVAEYRHFGTAAARLNVSQPTLSQALAALENGLGVQLIERSTRRVLVTDAGTQLLAQAKMILEAADGFVATAAGVGDRLGGPLRMGLIPTVAPYVLPALLPAMRAELPAVVPQVIEDQTARLLDSLRAGVLDVAVMALPSDATGLVEIPLYTEDFVLVVPGDHELAGRVDLSLQVLDDLPLLLLDEGHCLRDQTLDLCRSVDAHPSSGDTRATSLATVVQCVAGGLGVTLVPDSAVPVETRRGDLATARFASPAPGRTIGLVFRSSSGRADGYRRLADVVRSVAPGDVAPPSVGSR</sequence>
<dbReference type="GO" id="GO:0003700">
    <property type="term" value="F:DNA-binding transcription factor activity"/>
    <property type="evidence" value="ECO:0007669"/>
    <property type="project" value="InterPro"/>
</dbReference>
<dbReference type="InterPro" id="IPR000847">
    <property type="entry name" value="LysR_HTH_N"/>
</dbReference>
<dbReference type="InterPro" id="IPR005119">
    <property type="entry name" value="LysR_subst-bd"/>
</dbReference>
<dbReference type="PANTHER" id="PTHR30346">
    <property type="entry name" value="TRANSCRIPTIONAL DUAL REGULATOR HCAR-RELATED"/>
    <property type="match status" value="1"/>
</dbReference>
<dbReference type="PRINTS" id="PR00039">
    <property type="entry name" value="HTHLYSR"/>
</dbReference>
<evidence type="ECO:0000259" key="7">
    <source>
        <dbReference type="PROSITE" id="PS50931"/>
    </source>
</evidence>
<evidence type="ECO:0000256" key="3">
    <source>
        <dbReference type="ARBA" id="ARBA00023125"/>
    </source>
</evidence>
<keyword evidence="4" id="KW-0010">Activator</keyword>
<dbReference type="InterPro" id="IPR036388">
    <property type="entry name" value="WH-like_DNA-bd_sf"/>
</dbReference>
<dbReference type="SUPFAM" id="SSF46785">
    <property type="entry name" value="Winged helix' DNA-binding domain"/>
    <property type="match status" value="1"/>
</dbReference>
<evidence type="ECO:0000256" key="1">
    <source>
        <dbReference type="ARBA" id="ARBA00009437"/>
    </source>
</evidence>
<dbReference type="AlphaFoldDB" id="A0A1H7GNV0"/>
<dbReference type="PROSITE" id="PS50931">
    <property type="entry name" value="HTH_LYSR"/>
    <property type="match status" value="1"/>
</dbReference>
<dbReference type="CDD" id="cd08411">
    <property type="entry name" value="PBP2_OxyR"/>
    <property type="match status" value="1"/>
</dbReference>
<evidence type="ECO:0000256" key="2">
    <source>
        <dbReference type="ARBA" id="ARBA00023015"/>
    </source>
</evidence>
<dbReference type="Gene3D" id="1.10.10.10">
    <property type="entry name" value="Winged helix-like DNA-binding domain superfamily/Winged helix DNA-binding domain"/>
    <property type="match status" value="1"/>
</dbReference>
<evidence type="ECO:0000256" key="6">
    <source>
        <dbReference type="ARBA" id="ARBA00040885"/>
    </source>
</evidence>
<proteinExistence type="inferred from homology"/>
<evidence type="ECO:0000313" key="8">
    <source>
        <dbReference type="EMBL" id="SEK37535.1"/>
    </source>
</evidence>
<evidence type="ECO:0000313" key="9">
    <source>
        <dbReference type="Proteomes" id="UP000198677"/>
    </source>
</evidence>
<accession>A0A1H7GNV0</accession>
<keyword evidence="5" id="KW-0804">Transcription</keyword>
<name>A0A1H7GNV0_9NOCA</name>
<dbReference type="Pfam" id="PF00126">
    <property type="entry name" value="HTH_1"/>
    <property type="match status" value="1"/>
</dbReference>
<dbReference type="GO" id="GO:0003677">
    <property type="term" value="F:DNA binding"/>
    <property type="evidence" value="ECO:0007669"/>
    <property type="project" value="UniProtKB-KW"/>
</dbReference>
<dbReference type="Pfam" id="PF03466">
    <property type="entry name" value="LysR_substrate"/>
    <property type="match status" value="1"/>
</dbReference>
<dbReference type="GO" id="GO:0032993">
    <property type="term" value="C:protein-DNA complex"/>
    <property type="evidence" value="ECO:0007669"/>
    <property type="project" value="TreeGrafter"/>
</dbReference>
<dbReference type="Proteomes" id="UP000198677">
    <property type="component" value="Unassembled WGS sequence"/>
</dbReference>
<comment type="similarity">
    <text evidence="1">Belongs to the LysR transcriptional regulatory family.</text>
</comment>
<dbReference type="FunFam" id="1.10.10.10:FF:000001">
    <property type="entry name" value="LysR family transcriptional regulator"/>
    <property type="match status" value="1"/>
</dbReference>
<protein>
    <recommendedName>
        <fullName evidence="6">Probable hydrogen peroxide-inducible genes activator</fullName>
    </recommendedName>
</protein>
<evidence type="ECO:0000256" key="5">
    <source>
        <dbReference type="ARBA" id="ARBA00023163"/>
    </source>
</evidence>
<dbReference type="EMBL" id="FOAW01000001">
    <property type="protein sequence ID" value="SEK37535.1"/>
    <property type="molecule type" value="Genomic_DNA"/>
</dbReference>
<evidence type="ECO:0000256" key="4">
    <source>
        <dbReference type="ARBA" id="ARBA00023159"/>
    </source>
</evidence>
<dbReference type="PANTHER" id="PTHR30346:SF26">
    <property type="entry name" value="HYDROGEN PEROXIDE-INDUCIBLE GENES ACTIVATOR"/>
    <property type="match status" value="1"/>
</dbReference>
<dbReference type="Gene3D" id="3.40.190.10">
    <property type="entry name" value="Periplasmic binding protein-like II"/>
    <property type="match status" value="2"/>
</dbReference>
<dbReference type="SUPFAM" id="SSF53850">
    <property type="entry name" value="Periplasmic binding protein-like II"/>
    <property type="match status" value="1"/>
</dbReference>
<feature type="domain" description="HTH lysR-type" evidence="7">
    <location>
        <begin position="45"/>
        <end position="102"/>
    </location>
</feature>
<gene>
    <name evidence="8" type="ORF">SAMN05444583_101485</name>
</gene>
<keyword evidence="3" id="KW-0238">DNA-binding</keyword>
<reference evidence="9" key="1">
    <citation type="submission" date="2016-10" db="EMBL/GenBank/DDBJ databases">
        <authorList>
            <person name="Varghese N."/>
            <person name="Submissions S."/>
        </authorList>
    </citation>
    <scope>NUCLEOTIDE SEQUENCE [LARGE SCALE GENOMIC DNA]</scope>
    <source>
        <strain evidence="9">DSM 44675</strain>
    </source>
</reference>